<keyword evidence="3" id="KW-1185">Reference proteome</keyword>
<comment type="caution">
    <text evidence="2">The sequence shown here is derived from an EMBL/GenBank/DDBJ whole genome shotgun (WGS) entry which is preliminary data.</text>
</comment>
<dbReference type="Proteomes" id="UP001163046">
    <property type="component" value="Unassembled WGS sequence"/>
</dbReference>
<dbReference type="OrthoDB" id="5966302at2759"/>
<keyword evidence="1" id="KW-0812">Transmembrane</keyword>
<accession>A0A9X0DCX1</accession>
<keyword evidence="1" id="KW-1133">Transmembrane helix</keyword>
<dbReference type="AlphaFoldDB" id="A0A9X0DCX1"/>
<evidence type="ECO:0000313" key="3">
    <source>
        <dbReference type="Proteomes" id="UP001163046"/>
    </source>
</evidence>
<evidence type="ECO:0000313" key="2">
    <source>
        <dbReference type="EMBL" id="KAJ7393419.1"/>
    </source>
</evidence>
<protein>
    <submittedName>
        <fullName evidence="2">Uncharacterized protein</fullName>
    </submittedName>
</protein>
<gene>
    <name evidence="2" type="ORF">OS493_006392</name>
</gene>
<evidence type="ECO:0000256" key="1">
    <source>
        <dbReference type="SAM" id="Phobius"/>
    </source>
</evidence>
<feature type="non-terminal residue" evidence="2">
    <location>
        <position position="178"/>
    </location>
</feature>
<organism evidence="2 3">
    <name type="scientific">Desmophyllum pertusum</name>
    <dbReference type="NCBI Taxonomy" id="174260"/>
    <lineage>
        <taxon>Eukaryota</taxon>
        <taxon>Metazoa</taxon>
        <taxon>Cnidaria</taxon>
        <taxon>Anthozoa</taxon>
        <taxon>Hexacorallia</taxon>
        <taxon>Scleractinia</taxon>
        <taxon>Caryophylliina</taxon>
        <taxon>Caryophylliidae</taxon>
        <taxon>Desmophyllum</taxon>
    </lineage>
</organism>
<reference evidence="2" key="1">
    <citation type="submission" date="2023-01" db="EMBL/GenBank/DDBJ databases">
        <title>Genome assembly of the deep-sea coral Lophelia pertusa.</title>
        <authorList>
            <person name="Herrera S."/>
            <person name="Cordes E."/>
        </authorList>
    </citation>
    <scope>NUCLEOTIDE SEQUENCE</scope>
    <source>
        <strain evidence="2">USNM1676648</strain>
        <tissue evidence="2">Polyp</tissue>
    </source>
</reference>
<dbReference type="EMBL" id="MU825398">
    <property type="protein sequence ID" value="KAJ7393419.1"/>
    <property type="molecule type" value="Genomic_DNA"/>
</dbReference>
<sequence>PARPSRPLAPHSGPHELSWDEYLPLIAAIRRTTDRTGQFWFDLNAYHDNETAMVPHWVDQLPAICRELLRCAREDRCQEFETIMEEFVREHLNKEYAEVVERFFPNMGGDVEKAQAGTITEVVRQQDSSQIVLFSALSCAVVVLLIIAVAVLVYRVRLTKKRAEKELPFQSDPKNAKA</sequence>
<name>A0A9X0DCX1_9CNID</name>
<proteinExistence type="predicted"/>
<keyword evidence="1" id="KW-0472">Membrane</keyword>
<feature type="transmembrane region" description="Helical" evidence="1">
    <location>
        <begin position="131"/>
        <end position="154"/>
    </location>
</feature>